<evidence type="ECO:0008006" key="4">
    <source>
        <dbReference type="Google" id="ProtNLM"/>
    </source>
</evidence>
<feature type="chain" id="PRO_5016641133" description="Beta-lactamase-inhibitor-like, PepSY-like" evidence="1">
    <location>
        <begin position="19"/>
        <end position="151"/>
    </location>
</feature>
<protein>
    <recommendedName>
        <fullName evidence="4">Beta-lactamase-inhibitor-like, PepSY-like</fullName>
    </recommendedName>
</protein>
<gene>
    <name evidence="2" type="ORF">HYN86_17500</name>
</gene>
<dbReference type="RefSeq" id="WP_113679214.1">
    <property type="nucleotide sequence ID" value="NZ_CP030261.1"/>
</dbReference>
<evidence type="ECO:0000313" key="2">
    <source>
        <dbReference type="EMBL" id="AXB58291.1"/>
    </source>
</evidence>
<dbReference type="AlphaFoldDB" id="A0A344LWJ9"/>
<organism evidence="2 3">
    <name type="scientific">Flavobacterium fluviale</name>
    <dbReference type="NCBI Taxonomy" id="2249356"/>
    <lineage>
        <taxon>Bacteria</taxon>
        <taxon>Pseudomonadati</taxon>
        <taxon>Bacteroidota</taxon>
        <taxon>Flavobacteriia</taxon>
        <taxon>Flavobacteriales</taxon>
        <taxon>Flavobacteriaceae</taxon>
        <taxon>Flavobacterium</taxon>
    </lineage>
</organism>
<dbReference type="Proteomes" id="UP000251561">
    <property type="component" value="Chromosome"/>
</dbReference>
<evidence type="ECO:0000256" key="1">
    <source>
        <dbReference type="SAM" id="SignalP"/>
    </source>
</evidence>
<reference evidence="2 3" key="1">
    <citation type="submission" date="2018-06" db="EMBL/GenBank/DDBJ databases">
        <title>Genome sequencing of Flavobacterium.</title>
        <authorList>
            <person name="Baek M.-G."/>
            <person name="Yi H."/>
        </authorList>
    </citation>
    <scope>NUCLEOTIDE SEQUENCE [LARGE SCALE GENOMIC DNA]</scope>
    <source>
        <strain evidence="2 3">HYN0086</strain>
    </source>
</reference>
<dbReference type="Gene3D" id="3.10.450.360">
    <property type="match status" value="1"/>
</dbReference>
<dbReference type="SUPFAM" id="SSF160574">
    <property type="entry name" value="BT0923-like"/>
    <property type="match status" value="1"/>
</dbReference>
<dbReference type="EMBL" id="CP030261">
    <property type="protein sequence ID" value="AXB58291.1"/>
    <property type="molecule type" value="Genomic_DNA"/>
</dbReference>
<name>A0A344LWJ9_9FLAO</name>
<dbReference type="OrthoDB" id="1356499at2"/>
<feature type="signal peptide" evidence="1">
    <location>
        <begin position="1"/>
        <end position="18"/>
    </location>
</feature>
<keyword evidence="1" id="KW-0732">Signal</keyword>
<sequence length="151" mass="17768">MRNIILFAFVVCSNFLIAQNGILLPPENIRTAFEKQYPKKKPIWEVEYSSKNEDVIFEAKFNETPKIAAFARYDKNGNFKAYKAQIILTKLPKKAQVYLKDNYPVKSLRQFFSVVNDLNVKSYEASLIKDSKFYNIIFDEDGEFYKRVQIR</sequence>
<accession>A0A344LWJ9</accession>
<dbReference type="KEGG" id="ffl:HYN86_17500"/>
<evidence type="ECO:0000313" key="3">
    <source>
        <dbReference type="Proteomes" id="UP000251561"/>
    </source>
</evidence>
<keyword evidence="3" id="KW-1185">Reference proteome</keyword>
<proteinExistence type="predicted"/>